<dbReference type="GO" id="GO:0003700">
    <property type="term" value="F:DNA-binding transcription factor activity"/>
    <property type="evidence" value="ECO:0007669"/>
    <property type="project" value="InterPro"/>
</dbReference>
<evidence type="ECO:0000313" key="6">
    <source>
        <dbReference type="EMBL" id="VBB06348.1"/>
    </source>
</evidence>
<dbReference type="PANTHER" id="PTHR30126:SF64">
    <property type="entry name" value="HTH-TYPE TRANSCRIPTIONAL REGULATOR CITR"/>
    <property type="match status" value="1"/>
</dbReference>
<proteinExistence type="inferred from homology"/>
<keyword evidence="7" id="KW-1185">Reference proteome</keyword>
<dbReference type="EMBL" id="UPPP01000063">
    <property type="protein sequence ID" value="VBB06348.1"/>
    <property type="molecule type" value="Genomic_DNA"/>
</dbReference>
<evidence type="ECO:0000256" key="1">
    <source>
        <dbReference type="ARBA" id="ARBA00009437"/>
    </source>
</evidence>
<evidence type="ECO:0000256" key="3">
    <source>
        <dbReference type="ARBA" id="ARBA00023125"/>
    </source>
</evidence>
<evidence type="ECO:0000313" key="7">
    <source>
        <dbReference type="Proteomes" id="UP000277811"/>
    </source>
</evidence>
<dbReference type="RefSeq" id="WP_122627301.1">
    <property type="nucleotide sequence ID" value="NZ_UPPP01000063.1"/>
</dbReference>
<sequence length="296" mass="34232">MDINFELYKVFYHVANRLSFSEASHNLFISQSAVSQSIRLLEEKLGCKLFLRHTKQVKLTQEGEILYRHIEQAFHFIKTGERSLFDLHSLQRGEIRIAASDTICKYYLLPYFHQFNQLYPHIKIRITNRPSPVCIELLQKGMVDVSVANIPPQAEEYPNITMQKQKTIQDVFIAGKAFARLQHKTLELKELETYPLLMLENHTTTRRFFNSFLEKHNLRITPEIELGSIDLLIDLVKIGLGLSFVAKEYIQKELAGGDLFILDIGEPVAPRYWGVLTHDKMPVTPAVERFMALIAD</sequence>
<dbReference type="CDD" id="cd05466">
    <property type="entry name" value="PBP2_LTTR_substrate"/>
    <property type="match status" value="1"/>
</dbReference>
<dbReference type="PROSITE" id="PS50931">
    <property type="entry name" value="HTH_LYSR"/>
    <property type="match status" value="1"/>
</dbReference>
<dbReference type="InterPro" id="IPR005119">
    <property type="entry name" value="LysR_subst-bd"/>
</dbReference>
<dbReference type="AlphaFoldDB" id="A0A498RB52"/>
<dbReference type="SUPFAM" id="SSF46785">
    <property type="entry name" value="Winged helix' DNA-binding domain"/>
    <property type="match status" value="1"/>
</dbReference>
<evidence type="ECO:0000259" key="5">
    <source>
        <dbReference type="PROSITE" id="PS50931"/>
    </source>
</evidence>
<dbReference type="GO" id="GO:0000976">
    <property type="term" value="F:transcription cis-regulatory region binding"/>
    <property type="evidence" value="ECO:0007669"/>
    <property type="project" value="TreeGrafter"/>
</dbReference>
<comment type="similarity">
    <text evidence="1">Belongs to the LysR transcriptional regulatory family.</text>
</comment>
<organism evidence="6 7">
    <name type="scientific">Lucifera butyrica</name>
    <dbReference type="NCBI Taxonomy" id="1351585"/>
    <lineage>
        <taxon>Bacteria</taxon>
        <taxon>Bacillati</taxon>
        <taxon>Bacillota</taxon>
        <taxon>Negativicutes</taxon>
        <taxon>Veillonellales</taxon>
        <taxon>Veillonellaceae</taxon>
        <taxon>Lucifera</taxon>
    </lineage>
</organism>
<dbReference type="InterPro" id="IPR036390">
    <property type="entry name" value="WH_DNA-bd_sf"/>
</dbReference>
<keyword evidence="4" id="KW-0804">Transcription</keyword>
<dbReference type="OrthoDB" id="9778774at2"/>
<dbReference type="PANTHER" id="PTHR30126">
    <property type="entry name" value="HTH-TYPE TRANSCRIPTIONAL REGULATOR"/>
    <property type="match status" value="1"/>
</dbReference>
<accession>A0A498RB52</accession>
<protein>
    <submittedName>
        <fullName evidence="6">Transcription regulator hth lysr</fullName>
    </submittedName>
</protein>
<dbReference type="Gene3D" id="1.10.10.10">
    <property type="entry name" value="Winged helix-like DNA-binding domain superfamily/Winged helix DNA-binding domain"/>
    <property type="match status" value="1"/>
</dbReference>
<dbReference type="Proteomes" id="UP000277811">
    <property type="component" value="Unassembled WGS sequence"/>
</dbReference>
<keyword evidence="3" id="KW-0238">DNA-binding</keyword>
<dbReference type="PRINTS" id="PR00039">
    <property type="entry name" value="HTHLYSR"/>
</dbReference>
<dbReference type="FunFam" id="1.10.10.10:FF:000001">
    <property type="entry name" value="LysR family transcriptional regulator"/>
    <property type="match status" value="1"/>
</dbReference>
<reference evidence="6 7" key="1">
    <citation type="submission" date="2018-06" db="EMBL/GenBank/DDBJ databases">
        <authorList>
            <person name="Strepis N."/>
        </authorList>
    </citation>
    <scope>NUCLEOTIDE SEQUENCE [LARGE SCALE GENOMIC DNA]</scope>
    <source>
        <strain evidence="6">LUCI</strain>
    </source>
</reference>
<gene>
    <name evidence="6" type="ORF">LUCI_1579</name>
</gene>
<dbReference type="InterPro" id="IPR000847">
    <property type="entry name" value="LysR_HTH_N"/>
</dbReference>
<keyword evidence="2" id="KW-0805">Transcription regulation</keyword>
<dbReference type="InterPro" id="IPR036388">
    <property type="entry name" value="WH-like_DNA-bd_sf"/>
</dbReference>
<evidence type="ECO:0000256" key="2">
    <source>
        <dbReference type="ARBA" id="ARBA00023015"/>
    </source>
</evidence>
<name>A0A498RB52_9FIRM</name>
<feature type="domain" description="HTH lysR-type" evidence="5">
    <location>
        <begin position="3"/>
        <end position="60"/>
    </location>
</feature>
<dbReference type="Gene3D" id="3.40.190.290">
    <property type="match status" value="1"/>
</dbReference>
<dbReference type="SUPFAM" id="SSF53850">
    <property type="entry name" value="Periplasmic binding protein-like II"/>
    <property type="match status" value="1"/>
</dbReference>
<dbReference type="Pfam" id="PF00126">
    <property type="entry name" value="HTH_1"/>
    <property type="match status" value="1"/>
</dbReference>
<dbReference type="Pfam" id="PF03466">
    <property type="entry name" value="LysR_substrate"/>
    <property type="match status" value="1"/>
</dbReference>
<evidence type="ECO:0000256" key="4">
    <source>
        <dbReference type="ARBA" id="ARBA00023163"/>
    </source>
</evidence>